<dbReference type="InterPro" id="IPR051910">
    <property type="entry name" value="ComF/GntX_DNA_util-trans"/>
</dbReference>
<evidence type="ECO:0000313" key="4">
    <source>
        <dbReference type="Proteomes" id="UP000294802"/>
    </source>
</evidence>
<evidence type="ECO:0000256" key="1">
    <source>
        <dbReference type="ARBA" id="ARBA00008007"/>
    </source>
</evidence>
<dbReference type="OrthoDB" id="9779910at2"/>
<organism evidence="3 4">
    <name type="scientific">Macrococcus lamae</name>
    <dbReference type="NCBI Taxonomy" id="198484"/>
    <lineage>
        <taxon>Bacteria</taxon>
        <taxon>Bacillati</taxon>
        <taxon>Bacillota</taxon>
        <taxon>Bacilli</taxon>
        <taxon>Bacillales</taxon>
        <taxon>Staphylococcaceae</taxon>
        <taxon>Macrococcus</taxon>
    </lineage>
</organism>
<evidence type="ECO:0000313" key="3">
    <source>
        <dbReference type="EMBL" id="TDM12608.1"/>
    </source>
</evidence>
<dbReference type="Proteomes" id="UP000294802">
    <property type="component" value="Unassembled WGS sequence"/>
</dbReference>
<sequence>MDQVICLICLKEYIEELSFRTYFSQEPIMCDDCSRKFNYEQVRRCSHCNKKLLPDEESCIDCLFMKELFLPLDDIICLYDYDDWTRQLIYKYKFRKDIVLAEVFARFFKPHIKRLDYDMVIPLPSSSEKIHERGFDHMAEVVKRTGITFQTPLKTKHRAKQAGLTKVERLKDSNPFYIEGEIAKRVLLIDDIYTTGLTVHRAAEVLRNENVTEVKVLTFARV</sequence>
<gene>
    <name evidence="3" type="ORF">ERX29_03080</name>
</gene>
<dbReference type="SUPFAM" id="SSF53271">
    <property type="entry name" value="PRTase-like"/>
    <property type="match status" value="1"/>
</dbReference>
<dbReference type="PANTHER" id="PTHR47505">
    <property type="entry name" value="DNA UTILIZATION PROTEIN YHGH"/>
    <property type="match status" value="1"/>
</dbReference>
<protein>
    <submittedName>
        <fullName evidence="3">ComF family protein</fullName>
    </submittedName>
</protein>
<name>A0A4R6BW83_9STAP</name>
<dbReference type="InterPro" id="IPR029057">
    <property type="entry name" value="PRTase-like"/>
</dbReference>
<comment type="caution">
    <text evidence="3">The sequence shown here is derived from an EMBL/GenBank/DDBJ whole genome shotgun (WGS) entry which is preliminary data.</text>
</comment>
<dbReference type="InterPro" id="IPR000836">
    <property type="entry name" value="PRTase_dom"/>
</dbReference>
<proteinExistence type="inferred from homology"/>
<reference evidence="3 4" key="1">
    <citation type="submission" date="2019-01" db="EMBL/GenBank/DDBJ databases">
        <title>Draft genome sequences of the type strains of six Macrococcus species.</title>
        <authorList>
            <person name="Mazhar S."/>
            <person name="Altermann E."/>
            <person name="Hill C."/>
            <person name="Mcauliffe O."/>
        </authorList>
    </citation>
    <scope>NUCLEOTIDE SEQUENCE [LARGE SCALE GENOMIC DNA]</scope>
    <source>
        <strain evidence="3 4">CCM4815</strain>
    </source>
</reference>
<dbReference type="PANTHER" id="PTHR47505:SF1">
    <property type="entry name" value="DNA UTILIZATION PROTEIN YHGH"/>
    <property type="match status" value="1"/>
</dbReference>
<dbReference type="Pfam" id="PF00156">
    <property type="entry name" value="Pribosyltran"/>
    <property type="match status" value="1"/>
</dbReference>
<dbReference type="CDD" id="cd06223">
    <property type="entry name" value="PRTases_typeI"/>
    <property type="match status" value="1"/>
</dbReference>
<dbReference type="EMBL" id="SCWB01000003">
    <property type="protein sequence ID" value="TDM12608.1"/>
    <property type="molecule type" value="Genomic_DNA"/>
</dbReference>
<dbReference type="Gene3D" id="3.40.50.2020">
    <property type="match status" value="1"/>
</dbReference>
<comment type="similarity">
    <text evidence="1">Belongs to the ComF/GntX family.</text>
</comment>
<dbReference type="AlphaFoldDB" id="A0A4R6BW83"/>
<keyword evidence="4" id="KW-1185">Reference proteome</keyword>
<feature type="domain" description="Phosphoribosyltransferase" evidence="2">
    <location>
        <begin position="174"/>
        <end position="220"/>
    </location>
</feature>
<evidence type="ECO:0000259" key="2">
    <source>
        <dbReference type="Pfam" id="PF00156"/>
    </source>
</evidence>
<accession>A0A4R6BW83</accession>